<dbReference type="Pfam" id="PF00672">
    <property type="entry name" value="HAMP"/>
    <property type="match status" value="1"/>
</dbReference>
<feature type="domain" description="Methyl-accepting transducer" evidence="5">
    <location>
        <begin position="381"/>
        <end position="638"/>
    </location>
</feature>
<dbReference type="Pfam" id="PF00015">
    <property type="entry name" value="MCPsignal"/>
    <property type="match status" value="1"/>
</dbReference>
<keyword evidence="4" id="KW-0472">Membrane</keyword>
<dbReference type="SMART" id="SM00304">
    <property type="entry name" value="HAMP"/>
    <property type="match status" value="1"/>
</dbReference>
<keyword evidence="4" id="KW-1133">Transmembrane helix</keyword>
<dbReference type="InterPro" id="IPR004089">
    <property type="entry name" value="MCPsignal_dom"/>
</dbReference>
<feature type="domain" description="HAMP" evidence="6">
    <location>
        <begin position="310"/>
        <end position="362"/>
    </location>
</feature>
<dbReference type="InterPro" id="IPR003660">
    <property type="entry name" value="HAMP_dom"/>
</dbReference>
<name>A0A1M6KKR3_9FIRM</name>
<reference evidence="8" key="1">
    <citation type="submission" date="2016-11" db="EMBL/GenBank/DDBJ databases">
        <authorList>
            <person name="Varghese N."/>
            <person name="Submissions S."/>
        </authorList>
    </citation>
    <scope>NUCLEOTIDE SEQUENCE [LARGE SCALE GENOMIC DNA]</scope>
    <source>
        <strain evidence="8">DSM 17957</strain>
    </source>
</reference>
<dbReference type="RefSeq" id="WP_110941543.1">
    <property type="nucleotide sequence ID" value="NZ_FQZV01000031.1"/>
</dbReference>
<dbReference type="GO" id="GO:0007165">
    <property type="term" value="P:signal transduction"/>
    <property type="evidence" value="ECO:0007669"/>
    <property type="project" value="UniProtKB-KW"/>
</dbReference>
<sequence length="667" mass="73962">MKLRTKILIPLIIILILAIGTLGAFAYFKAYDLAMLMIHSQLKDALSTVEDTMQERLDMVNITKEALNEKNIKLAYSIARLIAVNTDILKTENMIKLAQDFGVDEIHVVDKDGILVNGNKPEFYGFDFKTTEQTSPFLRAIEDKSFSLAQEPTPRGVDQVLFQYIGVARMDQPGVVQIGLEPKAVQELIGKMDVQGLVERMHIGKSGYVYVLDEEAVVIAHPEQKQIGLDIKSYDWGIQILEKNEGTIRYVYEGIEKAAMYKRWNQSIIVATFTISEFMDYVKAFRSGILLILVGAISISILIISLLIRKQITYPLQRLAKSMEEAGNGNLSTVIHRESTDEIGLLGKSFAKMIQQMKKMIQDIQETAFKSRNTSDMIVNTTEEMGASSTEIAKTIQEIASGAGNQAIEANRSYDITNDLAKRIEDMSHKLNTAYKDATQMQEKNDLGIQSLTELTKGFEDNTKASVSVGMGIEELGKKSSHINMIVETIQSIAGQTGLLALNAAIEAARAGDQGRGFAVVADEIRKLADQSSKATGEIQRMIQEIMAVMQHTGATMDDAKVIVERANHYLDQTKEVYLGMKISVDHVMQHIQSLHEDIQFVNKSKENMMASIENISAVAQQSAASTEQISAAAQEQTASIEEVIASIQELDAMVKNLTKSVEIFKI</sequence>
<evidence type="ECO:0000256" key="4">
    <source>
        <dbReference type="SAM" id="Phobius"/>
    </source>
</evidence>
<dbReference type="CDD" id="cd06225">
    <property type="entry name" value="HAMP"/>
    <property type="match status" value="1"/>
</dbReference>
<keyword evidence="1 3" id="KW-0807">Transducer</keyword>
<dbReference type="SUPFAM" id="SSF58104">
    <property type="entry name" value="Methyl-accepting chemotaxis protein (MCP) signaling domain"/>
    <property type="match status" value="1"/>
</dbReference>
<dbReference type="EMBL" id="FQZV01000031">
    <property type="protein sequence ID" value="SHJ59554.1"/>
    <property type="molecule type" value="Genomic_DNA"/>
</dbReference>
<protein>
    <submittedName>
        <fullName evidence="7">Methyl-accepting chemotaxis sensory transducer with Cache sensor</fullName>
    </submittedName>
</protein>
<dbReference type="PANTHER" id="PTHR32089">
    <property type="entry name" value="METHYL-ACCEPTING CHEMOTAXIS PROTEIN MCPB"/>
    <property type="match status" value="1"/>
</dbReference>
<dbReference type="OrthoDB" id="369336at2"/>
<dbReference type="CDD" id="cd12912">
    <property type="entry name" value="PDC2_MCP_like"/>
    <property type="match status" value="1"/>
</dbReference>
<keyword evidence="8" id="KW-1185">Reference proteome</keyword>
<dbReference type="PANTHER" id="PTHR32089:SF112">
    <property type="entry name" value="LYSOZYME-LIKE PROTEIN-RELATED"/>
    <property type="match status" value="1"/>
</dbReference>
<dbReference type="GO" id="GO:0016020">
    <property type="term" value="C:membrane"/>
    <property type="evidence" value="ECO:0007669"/>
    <property type="project" value="InterPro"/>
</dbReference>
<dbReference type="STRING" id="1121919.SAMN02745975_02431"/>
<comment type="similarity">
    <text evidence="2">Belongs to the methyl-accepting chemotaxis (MCP) protein family.</text>
</comment>
<evidence type="ECO:0000259" key="5">
    <source>
        <dbReference type="PROSITE" id="PS50111"/>
    </source>
</evidence>
<evidence type="ECO:0000256" key="1">
    <source>
        <dbReference type="ARBA" id="ARBA00023224"/>
    </source>
</evidence>
<dbReference type="PROSITE" id="PS50111">
    <property type="entry name" value="CHEMOTAXIS_TRANSDUC_2"/>
    <property type="match status" value="1"/>
</dbReference>
<evidence type="ECO:0000259" key="6">
    <source>
        <dbReference type="PROSITE" id="PS50885"/>
    </source>
</evidence>
<feature type="transmembrane region" description="Helical" evidence="4">
    <location>
        <begin position="288"/>
        <end position="308"/>
    </location>
</feature>
<dbReference type="AlphaFoldDB" id="A0A1M6KKR3"/>
<feature type="transmembrane region" description="Helical" evidence="4">
    <location>
        <begin position="7"/>
        <end position="28"/>
    </location>
</feature>
<dbReference type="Gene3D" id="3.30.450.20">
    <property type="entry name" value="PAS domain"/>
    <property type="match status" value="1"/>
</dbReference>
<organism evidence="7 8">
    <name type="scientific">Geosporobacter subterraneus DSM 17957</name>
    <dbReference type="NCBI Taxonomy" id="1121919"/>
    <lineage>
        <taxon>Bacteria</taxon>
        <taxon>Bacillati</taxon>
        <taxon>Bacillota</taxon>
        <taxon>Clostridia</taxon>
        <taxon>Peptostreptococcales</taxon>
        <taxon>Thermotaleaceae</taxon>
        <taxon>Geosporobacter</taxon>
    </lineage>
</organism>
<dbReference type="Proteomes" id="UP000184536">
    <property type="component" value="Unassembled WGS sequence"/>
</dbReference>
<dbReference type="Gene3D" id="1.10.287.950">
    <property type="entry name" value="Methyl-accepting chemotaxis protein"/>
    <property type="match status" value="1"/>
</dbReference>
<evidence type="ECO:0000256" key="2">
    <source>
        <dbReference type="ARBA" id="ARBA00029447"/>
    </source>
</evidence>
<dbReference type="SMART" id="SM00283">
    <property type="entry name" value="MA"/>
    <property type="match status" value="1"/>
</dbReference>
<keyword evidence="4" id="KW-0812">Transmembrane</keyword>
<accession>A0A1M6KKR3</accession>
<evidence type="ECO:0000313" key="8">
    <source>
        <dbReference type="Proteomes" id="UP000184536"/>
    </source>
</evidence>
<gene>
    <name evidence="7" type="ORF">SAMN02745975_02431</name>
</gene>
<proteinExistence type="inferred from homology"/>
<dbReference type="PROSITE" id="PS50885">
    <property type="entry name" value="HAMP"/>
    <property type="match status" value="1"/>
</dbReference>
<evidence type="ECO:0000313" key="7">
    <source>
        <dbReference type="EMBL" id="SHJ59554.1"/>
    </source>
</evidence>
<evidence type="ECO:0000256" key="3">
    <source>
        <dbReference type="PROSITE-ProRule" id="PRU00284"/>
    </source>
</evidence>